<evidence type="ECO:0000256" key="3">
    <source>
        <dbReference type="ARBA" id="ARBA00023163"/>
    </source>
</evidence>
<accession>A0A1I4N9M2</accession>
<protein>
    <submittedName>
        <fullName evidence="5">Helix-turn-helix domain-containing protein</fullName>
    </submittedName>
</protein>
<evidence type="ECO:0000256" key="2">
    <source>
        <dbReference type="ARBA" id="ARBA00023125"/>
    </source>
</evidence>
<dbReference type="GO" id="GO:0043565">
    <property type="term" value="F:sequence-specific DNA binding"/>
    <property type="evidence" value="ECO:0007669"/>
    <property type="project" value="InterPro"/>
</dbReference>
<evidence type="ECO:0000256" key="1">
    <source>
        <dbReference type="ARBA" id="ARBA00023015"/>
    </source>
</evidence>
<keyword evidence="2" id="KW-0238">DNA-binding</keyword>
<dbReference type="Proteomes" id="UP000199520">
    <property type="component" value="Unassembled WGS sequence"/>
</dbReference>
<dbReference type="GO" id="GO:0003700">
    <property type="term" value="F:DNA-binding transcription factor activity"/>
    <property type="evidence" value="ECO:0007669"/>
    <property type="project" value="InterPro"/>
</dbReference>
<proteinExistence type="predicted"/>
<dbReference type="InterPro" id="IPR009057">
    <property type="entry name" value="Homeodomain-like_sf"/>
</dbReference>
<dbReference type="PANTHER" id="PTHR43280:SF31">
    <property type="entry name" value="TRANSCRIPTIONAL REGULATORY PROTEIN"/>
    <property type="match status" value="1"/>
</dbReference>
<dbReference type="PANTHER" id="PTHR43280">
    <property type="entry name" value="ARAC-FAMILY TRANSCRIPTIONAL REGULATOR"/>
    <property type="match status" value="1"/>
</dbReference>
<dbReference type="STRING" id="1123291.SAMN04490355_104253"/>
<sequence>MNYALRLLWNDEMSIKNISSFLGYARSSKFTAAFKKVHGMTPREVRKSFNL</sequence>
<keyword evidence="3" id="KW-0804">Transcription</keyword>
<name>A0A1I4N9M2_9FIRM</name>
<dbReference type="InterPro" id="IPR020449">
    <property type="entry name" value="Tscrpt_reg_AraC-type_HTH"/>
</dbReference>
<dbReference type="SUPFAM" id="SSF46689">
    <property type="entry name" value="Homeodomain-like"/>
    <property type="match status" value="1"/>
</dbReference>
<dbReference type="AlphaFoldDB" id="A0A1I4N9M2"/>
<dbReference type="InterPro" id="IPR018060">
    <property type="entry name" value="HTH_AraC"/>
</dbReference>
<keyword evidence="1" id="KW-0805">Transcription regulation</keyword>
<dbReference type="Pfam" id="PF12833">
    <property type="entry name" value="HTH_18"/>
    <property type="match status" value="1"/>
</dbReference>
<gene>
    <name evidence="5" type="ORF">SAMN04490355_104253</name>
</gene>
<dbReference type="OrthoDB" id="241790at2"/>
<keyword evidence="6" id="KW-1185">Reference proteome</keyword>
<dbReference type="Gene3D" id="1.10.10.60">
    <property type="entry name" value="Homeodomain-like"/>
    <property type="match status" value="1"/>
</dbReference>
<dbReference type="EMBL" id="FOTS01000042">
    <property type="protein sequence ID" value="SFM11980.1"/>
    <property type="molecule type" value="Genomic_DNA"/>
</dbReference>
<organism evidence="5 6">
    <name type="scientific">Pelosinus propionicus DSM 13327</name>
    <dbReference type="NCBI Taxonomy" id="1123291"/>
    <lineage>
        <taxon>Bacteria</taxon>
        <taxon>Bacillati</taxon>
        <taxon>Bacillota</taxon>
        <taxon>Negativicutes</taxon>
        <taxon>Selenomonadales</taxon>
        <taxon>Sporomusaceae</taxon>
        <taxon>Pelosinus</taxon>
    </lineage>
</organism>
<evidence type="ECO:0000313" key="6">
    <source>
        <dbReference type="Proteomes" id="UP000199520"/>
    </source>
</evidence>
<dbReference type="PROSITE" id="PS01124">
    <property type="entry name" value="HTH_ARAC_FAMILY_2"/>
    <property type="match status" value="1"/>
</dbReference>
<dbReference type="PRINTS" id="PR00032">
    <property type="entry name" value="HTHARAC"/>
</dbReference>
<evidence type="ECO:0000259" key="4">
    <source>
        <dbReference type="PROSITE" id="PS01124"/>
    </source>
</evidence>
<reference evidence="6" key="1">
    <citation type="submission" date="2016-10" db="EMBL/GenBank/DDBJ databases">
        <authorList>
            <person name="Varghese N."/>
            <person name="Submissions S."/>
        </authorList>
    </citation>
    <scope>NUCLEOTIDE SEQUENCE [LARGE SCALE GENOMIC DNA]</scope>
    <source>
        <strain evidence="6">DSM 13327</strain>
    </source>
</reference>
<evidence type="ECO:0000313" key="5">
    <source>
        <dbReference type="EMBL" id="SFM11980.1"/>
    </source>
</evidence>
<feature type="domain" description="HTH araC/xylS-type" evidence="4">
    <location>
        <begin position="1"/>
        <end position="48"/>
    </location>
</feature>